<name>A0A502GQS5_9GAMM</name>
<sequence>MKFWIIWVAFFSSSAFAEEPLSVFTGTLGKANIVVELDLNKPDEVTGRYFYQKHRLDLPLNGTLKDNELSLNEGADDFDDTARPTLTLDHDDQGNWQGTWTDTAGKSLPLMLTPAVLPDAPDDSFPGSLVHSDSYEYLRLSGLSLVEGKRQEFMGYTLQWWSEPQSQISLFDIVSGYPEKELAAINQKLRARLWQEVIGWHACMLSASRFGEGEYSQTVTPTYLNQKVVSISIFTNYDCGGAHPDFGEAPINMSAKTAEPLSLEDVLWVGEGKPFHYIDAEDRASPGNSDVDFDTFAAYREKSFAHWLVKQMALAHPTEMTKPTEESDDDCDYSEAQVWNFPAWYFTEKGIYFGPTFARVKRSCESPDWSILPWTAIAGHTGRLVMELPKGH</sequence>
<organism evidence="2 3">
    <name type="scientific">Ewingella americana</name>
    <dbReference type="NCBI Taxonomy" id="41202"/>
    <lineage>
        <taxon>Bacteria</taxon>
        <taxon>Pseudomonadati</taxon>
        <taxon>Pseudomonadota</taxon>
        <taxon>Gammaproteobacteria</taxon>
        <taxon>Enterobacterales</taxon>
        <taxon>Yersiniaceae</taxon>
        <taxon>Ewingella</taxon>
    </lineage>
</organism>
<keyword evidence="1" id="KW-0732">Signal</keyword>
<protein>
    <recommendedName>
        <fullName evidence="4">DUF3298 domain-containing protein</fullName>
    </recommendedName>
</protein>
<comment type="caution">
    <text evidence="2">The sequence shown here is derived from an EMBL/GenBank/DDBJ whole genome shotgun (WGS) entry which is preliminary data.</text>
</comment>
<keyword evidence="3" id="KW-1185">Reference proteome</keyword>
<dbReference type="RefSeq" id="WP_140471037.1">
    <property type="nucleotide sequence ID" value="NZ_RCZD01000003.1"/>
</dbReference>
<gene>
    <name evidence="2" type="ORF">EAH77_06775</name>
</gene>
<dbReference type="Proteomes" id="UP000317663">
    <property type="component" value="Unassembled WGS sequence"/>
</dbReference>
<evidence type="ECO:0000313" key="2">
    <source>
        <dbReference type="EMBL" id="TPG63273.1"/>
    </source>
</evidence>
<accession>A0A502GQS5</accession>
<dbReference type="OrthoDB" id="7543403at2"/>
<evidence type="ECO:0008006" key="4">
    <source>
        <dbReference type="Google" id="ProtNLM"/>
    </source>
</evidence>
<reference evidence="2 3" key="1">
    <citation type="journal article" date="2019" name="Environ. Microbiol.">
        <title>Species interactions and distinct microbial communities in high Arctic permafrost affected cryosols are associated with the CH4 and CO2 gas fluxes.</title>
        <authorList>
            <person name="Altshuler I."/>
            <person name="Hamel J."/>
            <person name="Turney S."/>
            <person name="Magnuson E."/>
            <person name="Levesque R."/>
            <person name="Greer C."/>
            <person name="Whyte L.G."/>
        </authorList>
    </citation>
    <scope>NUCLEOTIDE SEQUENCE [LARGE SCALE GENOMIC DNA]</scope>
    <source>
        <strain evidence="2 3">E4</strain>
    </source>
</reference>
<dbReference type="AlphaFoldDB" id="A0A502GQS5"/>
<feature type="signal peptide" evidence="1">
    <location>
        <begin position="1"/>
        <end position="17"/>
    </location>
</feature>
<proteinExistence type="predicted"/>
<feature type="chain" id="PRO_5021275852" description="DUF3298 domain-containing protein" evidence="1">
    <location>
        <begin position="18"/>
        <end position="392"/>
    </location>
</feature>
<evidence type="ECO:0000256" key="1">
    <source>
        <dbReference type="SAM" id="SignalP"/>
    </source>
</evidence>
<dbReference type="EMBL" id="RCZD01000003">
    <property type="protein sequence ID" value="TPG63273.1"/>
    <property type="molecule type" value="Genomic_DNA"/>
</dbReference>
<evidence type="ECO:0000313" key="3">
    <source>
        <dbReference type="Proteomes" id="UP000317663"/>
    </source>
</evidence>